<dbReference type="SUPFAM" id="SSF49329">
    <property type="entry name" value="Cu,Zn superoxide dismutase-like"/>
    <property type="match status" value="1"/>
</dbReference>
<dbReference type="Pfam" id="PF00080">
    <property type="entry name" value="Sod_Cu"/>
    <property type="match status" value="1"/>
</dbReference>
<keyword evidence="2" id="KW-0732">Signal</keyword>
<organism evidence="4 5">
    <name type="scientific">Wenxinia saemankumensis</name>
    <dbReference type="NCBI Taxonomy" id="1447782"/>
    <lineage>
        <taxon>Bacteria</taxon>
        <taxon>Pseudomonadati</taxon>
        <taxon>Pseudomonadota</taxon>
        <taxon>Alphaproteobacteria</taxon>
        <taxon>Rhodobacterales</taxon>
        <taxon>Roseobacteraceae</taxon>
        <taxon>Wenxinia</taxon>
    </lineage>
</organism>
<feature type="chain" id="PRO_5012025424" evidence="2">
    <location>
        <begin position="26"/>
        <end position="176"/>
    </location>
</feature>
<dbReference type="RefSeq" id="WP_073333929.1">
    <property type="nucleotide sequence ID" value="NZ_FQYO01000007.1"/>
</dbReference>
<keyword evidence="5" id="KW-1185">Reference proteome</keyword>
<reference evidence="4 5" key="1">
    <citation type="submission" date="2016-11" db="EMBL/GenBank/DDBJ databases">
        <authorList>
            <person name="Jaros S."/>
            <person name="Januszkiewicz K."/>
            <person name="Wedrychowicz H."/>
        </authorList>
    </citation>
    <scope>NUCLEOTIDE SEQUENCE [LARGE SCALE GENOMIC DNA]</scope>
    <source>
        <strain evidence="4 5">DSM 100565</strain>
    </source>
</reference>
<dbReference type="InterPro" id="IPR024134">
    <property type="entry name" value="SOD_Cu/Zn_/chaperone"/>
</dbReference>
<name>A0A1M6HRJ6_9RHOB</name>
<feature type="domain" description="Superoxide dismutase copper/zinc binding" evidence="3">
    <location>
        <begin position="45"/>
        <end position="171"/>
    </location>
</feature>
<dbReference type="GO" id="GO:0005507">
    <property type="term" value="F:copper ion binding"/>
    <property type="evidence" value="ECO:0007669"/>
    <property type="project" value="InterPro"/>
</dbReference>
<gene>
    <name evidence="4" type="ORF">SAMN05444417_3314</name>
</gene>
<dbReference type="InterPro" id="IPR001424">
    <property type="entry name" value="SOD_Cu_Zn_dom"/>
</dbReference>
<evidence type="ECO:0000256" key="2">
    <source>
        <dbReference type="SAM" id="SignalP"/>
    </source>
</evidence>
<dbReference type="EMBL" id="FQYO01000007">
    <property type="protein sequence ID" value="SHJ24797.1"/>
    <property type="molecule type" value="Genomic_DNA"/>
</dbReference>
<feature type="signal peptide" evidence="2">
    <location>
        <begin position="1"/>
        <end position="25"/>
    </location>
</feature>
<protein>
    <submittedName>
        <fullName evidence="4">Superoxide dismutase, Cu-Zn family</fullName>
    </submittedName>
</protein>
<dbReference type="Gene3D" id="2.60.40.200">
    <property type="entry name" value="Superoxide dismutase, copper/zinc binding domain"/>
    <property type="match status" value="1"/>
</dbReference>
<evidence type="ECO:0000256" key="1">
    <source>
        <dbReference type="ARBA" id="ARBA00010457"/>
    </source>
</evidence>
<evidence type="ECO:0000313" key="5">
    <source>
        <dbReference type="Proteomes" id="UP000184292"/>
    </source>
</evidence>
<dbReference type="AlphaFoldDB" id="A0A1M6HRJ6"/>
<dbReference type="InterPro" id="IPR036423">
    <property type="entry name" value="SOD-like_Cu/Zn_dom_sf"/>
</dbReference>
<evidence type="ECO:0000313" key="4">
    <source>
        <dbReference type="EMBL" id="SHJ24797.1"/>
    </source>
</evidence>
<evidence type="ECO:0000259" key="3">
    <source>
        <dbReference type="Pfam" id="PF00080"/>
    </source>
</evidence>
<sequence length="176" mass="17581">MFRTKTLPAAILAGALVPLVGTATAQTDGMEAMTADIAAADGTSHGTVTVTPTASGYAIVDLALTGLPGETHGVHIHETGDCSAEDFSSAGGHLAGDRQHGVMVEGGPHPGDLPNVTPDADGAVTESHFNDLLTPDLLADADGSAFIVHSGADDYESQPSGDAGDRIACGVLVAPQ</sequence>
<comment type="similarity">
    <text evidence="1">Belongs to the Cu-Zn superoxide dismutase family.</text>
</comment>
<accession>A0A1M6HRJ6</accession>
<proteinExistence type="inferred from homology"/>
<dbReference type="Proteomes" id="UP000184292">
    <property type="component" value="Unassembled WGS sequence"/>
</dbReference>
<dbReference type="PANTHER" id="PTHR10003">
    <property type="entry name" value="SUPEROXIDE DISMUTASE CU-ZN -RELATED"/>
    <property type="match status" value="1"/>
</dbReference>
<dbReference type="STRING" id="1447782.SAMN05444417_3314"/>
<dbReference type="GO" id="GO:0006801">
    <property type="term" value="P:superoxide metabolic process"/>
    <property type="evidence" value="ECO:0007669"/>
    <property type="project" value="InterPro"/>
</dbReference>